<dbReference type="InterPro" id="IPR015946">
    <property type="entry name" value="KH_dom-like_a/b"/>
</dbReference>
<sequence length="144" mass="15692">MAKQTFVADISWSGDRVRSSARIRGHEVTIDEPAVLGGTDLGPNPVELVLAALGGCLNVLITSLAPRHGVEVRGVEIRVEGDLDPDGFQEKQPNVRPGFQEIRYQVHVESPSAPERVRELLAHVERVCPVKDTLRGVPTRAVES</sequence>
<dbReference type="PANTHER" id="PTHR35368:SF1">
    <property type="entry name" value="HYDROPEROXIDE REDUCTASE"/>
    <property type="match status" value="1"/>
</dbReference>
<evidence type="ECO:0000313" key="1">
    <source>
        <dbReference type="EMBL" id="CAB3393646.1"/>
    </source>
</evidence>
<dbReference type="InterPro" id="IPR052924">
    <property type="entry name" value="OsmC/Ohr_hydroprdx_reductase"/>
</dbReference>
<dbReference type="InterPro" id="IPR003718">
    <property type="entry name" value="OsmC/Ohr_fam"/>
</dbReference>
<dbReference type="AlphaFoldDB" id="A0A6F9E8I8"/>
<dbReference type="PANTHER" id="PTHR35368">
    <property type="entry name" value="HYDROPEROXIDE REDUCTASE"/>
    <property type="match status" value="1"/>
</dbReference>
<name>A0A6F9E8I8_9BACL</name>
<organism evidence="1 2">
    <name type="scientific">Kyrpidia spormannii</name>
    <dbReference type="NCBI Taxonomy" id="2055160"/>
    <lineage>
        <taxon>Bacteria</taxon>
        <taxon>Bacillati</taxon>
        <taxon>Bacillota</taxon>
        <taxon>Bacilli</taxon>
        <taxon>Bacillales</taxon>
        <taxon>Alicyclobacillaceae</taxon>
        <taxon>Kyrpidia</taxon>
    </lineage>
</organism>
<accession>A0A6F9E8I8</accession>
<dbReference type="SUPFAM" id="SSF82784">
    <property type="entry name" value="OsmC-like"/>
    <property type="match status" value="1"/>
</dbReference>
<dbReference type="Gene3D" id="3.30.300.20">
    <property type="match status" value="1"/>
</dbReference>
<dbReference type="Pfam" id="PF02566">
    <property type="entry name" value="OsmC"/>
    <property type="match status" value="1"/>
</dbReference>
<gene>
    <name evidence="1" type="ORF">COOX1_2013</name>
</gene>
<evidence type="ECO:0000313" key="2">
    <source>
        <dbReference type="Proteomes" id="UP000502196"/>
    </source>
</evidence>
<dbReference type="InterPro" id="IPR036102">
    <property type="entry name" value="OsmC/Ohrsf"/>
</dbReference>
<dbReference type="RefSeq" id="WP_170085737.1">
    <property type="nucleotide sequence ID" value="NZ_CP047971.1"/>
</dbReference>
<dbReference type="Proteomes" id="UP000502196">
    <property type="component" value="Chromosome"/>
</dbReference>
<protein>
    <submittedName>
        <fullName evidence="1">Peroxiredoxin</fullName>
    </submittedName>
</protein>
<proteinExistence type="predicted"/>
<reference evidence="1 2" key="1">
    <citation type="submission" date="2020-04" db="EMBL/GenBank/DDBJ databases">
        <authorList>
            <person name="Hogendoorn C."/>
        </authorList>
    </citation>
    <scope>NUCLEOTIDE SEQUENCE [LARGE SCALE GENOMIC DNA]</scope>
    <source>
        <strain evidence="1">COOX1</strain>
    </source>
</reference>
<dbReference type="EMBL" id="LR792683">
    <property type="protein sequence ID" value="CAB3393646.1"/>
    <property type="molecule type" value="Genomic_DNA"/>
</dbReference>